<dbReference type="CDD" id="cd00472">
    <property type="entry name" value="Ribosomal_L24e_L24"/>
    <property type="match status" value="1"/>
</dbReference>
<dbReference type="GO" id="GO:0003729">
    <property type="term" value="F:mRNA binding"/>
    <property type="evidence" value="ECO:0007669"/>
    <property type="project" value="TreeGrafter"/>
</dbReference>
<dbReference type="AlphaFoldDB" id="A0A7S0ZEW3"/>
<gene>
    <name evidence="6" type="ORF">TOLI1172_LOCUS3977</name>
</gene>
<evidence type="ECO:0000256" key="4">
    <source>
        <dbReference type="SAM" id="MobiDB-lite"/>
    </source>
</evidence>
<dbReference type="SUPFAM" id="SSF57716">
    <property type="entry name" value="Glucocorticoid receptor-like (DNA-binding domain)"/>
    <property type="match status" value="1"/>
</dbReference>
<feature type="domain" description="Large ribosomal subunit protein eL24-related N-terminal" evidence="5">
    <location>
        <begin position="4"/>
        <end position="68"/>
    </location>
</feature>
<evidence type="ECO:0000256" key="1">
    <source>
        <dbReference type="ARBA" id="ARBA00005647"/>
    </source>
</evidence>
<sequence>MVVKTELCSFSGFKIYPGHGSRFIRLDGKHYTFLNGKSRASLVMRRKAANLNWTQLYRRLHKKGQTEESSKRRTRARRSTVPKAVVGASLEVIRAKREQKPEVRKAAREAALKEIKARSAKKK</sequence>
<accession>A0A7S0ZEW3</accession>
<comment type="similarity">
    <text evidence="1">Belongs to the eukaryotic ribosomal protein eL24 family.</text>
</comment>
<dbReference type="Gene3D" id="2.30.170.20">
    <property type="entry name" value="Ribosomal protein L24e"/>
    <property type="match status" value="1"/>
</dbReference>
<feature type="region of interest" description="Disordered" evidence="4">
    <location>
        <begin position="62"/>
        <end position="81"/>
    </location>
</feature>
<dbReference type="InterPro" id="IPR000988">
    <property type="entry name" value="Ribosomal_eL24-rel_N"/>
</dbReference>
<dbReference type="InterPro" id="IPR023442">
    <property type="entry name" value="Ribosomal_eL24_CS"/>
</dbReference>
<dbReference type="GO" id="GO:0002181">
    <property type="term" value="P:cytoplasmic translation"/>
    <property type="evidence" value="ECO:0007669"/>
    <property type="project" value="TreeGrafter"/>
</dbReference>
<dbReference type="Pfam" id="PF01246">
    <property type="entry name" value="Ribosomal_L24e"/>
    <property type="match status" value="1"/>
</dbReference>
<dbReference type="GO" id="GO:0022625">
    <property type="term" value="C:cytosolic large ribosomal subunit"/>
    <property type="evidence" value="ECO:0007669"/>
    <property type="project" value="TreeGrafter"/>
</dbReference>
<keyword evidence="2" id="KW-0689">Ribosomal protein</keyword>
<evidence type="ECO:0000256" key="2">
    <source>
        <dbReference type="ARBA" id="ARBA00022980"/>
    </source>
</evidence>
<protein>
    <recommendedName>
        <fullName evidence="5">Large ribosomal subunit protein eL24-related N-terminal domain-containing protein</fullName>
    </recommendedName>
</protein>
<dbReference type="InterPro" id="IPR038630">
    <property type="entry name" value="L24e/L24_sf"/>
</dbReference>
<evidence type="ECO:0000259" key="5">
    <source>
        <dbReference type="Pfam" id="PF01246"/>
    </source>
</evidence>
<dbReference type="PANTHER" id="PTHR10792">
    <property type="entry name" value="60S RIBOSOMAL PROTEIN L24"/>
    <property type="match status" value="1"/>
</dbReference>
<organism evidence="6">
    <name type="scientific">Timspurckia oligopyrenoides</name>
    <dbReference type="NCBI Taxonomy" id="708627"/>
    <lineage>
        <taxon>Eukaryota</taxon>
        <taxon>Rhodophyta</taxon>
        <taxon>Bangiophyceae</taxon>
        <taxon>Porphyridiales</taxon>
        <taxon>Porphyridiaceae</taxon>
        <taxon>Timspurckia</taxon>
    </lineage>
</organism>
<dbReference type="FunFam" id="2.30.170.20:FF:000003">
    <property type="entry name" value="60S ribosomal protein L24"/>
    <property type="match status" value="1"/>
</dbReference>
<dbReference type="Gene3D" id="6.10.250.1270">
    <property type="match status" value="1"/>
</dbReference>
<evidence type="ECO:0000313" key="6">
    <source>
        <dbReference type="EMBL" id="CAD8819588.1"/>
    </source>
</evidence>
<dbReference type="PANTHER" id="PTHR10792:SF1">
    <property type="entry name" value="RIBOSOMAL PROTEIN L24"/>
    <property type="match status" value="1"/>
</dbReference>
<name>A0A7S0ZEW3_9RHOD</name>
<dbReference type="PROSITE" id="PS01073">
    <property type="entry name" value="RIBOSOMAL_L24E"/>
    <property type="match status" value="1"/>
</dbReference>
<reference evidence="6" key="1">
    <citation type="submission" date="2021-01" db="EMBL/GenBank/DDBJ databases">
        <authorList>
            <person name="Corre E."/>
            <person name="Pelletier E."/>
            <person name="Niang G."/>
            <person name="Scheremetjew M."/>
            <person name="Finn R."/>
            <person name="Kale V."/>
            <person name="Holt S."/>
            <person name="Cochrane G."/>
            <person name="Meng A."/>
            <person name="Brown T."/>
            <person name="Cohen L."/>
        </authorList>
    </citation>
    <scope>NUCLEOTIDE SEQUENCE</scope>
    <source>
        <strain evidence="6">CCMP3278</strain>
    </source>
</reference>
<dbReference type="InterPro" id="IPR056366">
    <property type="entry name" value="Ribosomal_eL24"/>
</dbReference>
<evidence type="ECO:0000256" key="3">
    <source>
        <dbReference type="ARBA" id="ARBA00023274"/>
    </source>
</evidence>
<keyword evidence="3" id="KW-0687">Ribonucleoprotein</keyword>
<proteinExistence type="inferred from homology"/>
<dbReference type="GO" id="GO:0003735">
    <property type="term" value="F:structural constituent of ribosome"/>
    <property type="evidence" value="ECO:0007669"/>
    <property type="project" value="InterPro"/>
</dbReference>
<dbReference type="EMBL" id="HBFP01005598">
    <property type="protein sequence ID" value="CAD8819588.1"/>
    <property type="molecule type" value="Transcribed_RNA"/>
</dbReference>